<gene>
    <name evidence="5" type="ORF">CPOL0286_LOCUS14002</name>
</gene>
<feature type="domain" description="EF-hand" evidence="4">
    <location>
        <begin position="36"/>
        <end position="71"/>
    </location>
</feature>
<dbReference type="CDD" id="cd00051">
    <property type="entry name" value="EFh"/>
    <property type="match status" value="1"/>
</dbReference>
<dbReference type="Pfam" id="PF13499">
    <property type="entry name" value="EF-hand_7"/>
    <property type="match status" value="1"/>
</dbReference>
<evidence type="ECO:0000256" key="2">
    <source>
        <dbReference type="ARBA" id="ARBA00022837"/>
    </source>
</evidence>
<sequence>MKKGATRASVGGRDGSALLQPNEIKLSDQPGPSMPINEAELSAAFDFFDISGQGRITPNDLKQRLGAFYKNLPPKDIKMLLGDGPFTKETLRNLLSHNELGNYDPVKEAFKAYDPNGTGFADPETLRSIFQALGYGEITDEDLTVLVETADADHDGKISLEDFRQMMRFSERNQNAQFSAPPAAASS</sequence>
<dbReference type="EMBL" id="HBKO01030745">
    <property type="protein sequence ID" value="CAE2246477.1"/>
    <property type="molecule type" value="Transcribed_RNA"/>
</dbReference>
<dbReference type="FunFam" id="1.10.238.10:FF:000003">
    <property type="entry name" value="Calmodulin A"/>
    <property type="match status" value="1"/>
</dbReference>
<dbReference type="PANTHER" id="PTHR23050">
    <property type="entry name" value="CALCIUM BINDING PROTEIN"/>
    <property type="match status" value="1"/>
</dbReference>
<dbReference type="GO" id="GO:0005509">
    <property type="term" value="F:calcium ion binding"/>
    <property type="evidence" value="ECO:0007669"/>
    <property type="project" value="InterPro"/>
</dbReference>
<accession>A0A7S4J1D8</accession>
<keyword evidence="1" id="KW-0677">Repeat</keyword>
<dbReference type="PROSITE" id="PS00018">
    <property type="entry name" value="EF_HAND_1"/>
    <property type="match status" value="1"/>
</dbReference>
<dbReference type="InterPro" id="IPR011992">
    <property type="entry name" value="EF-hand-dom_pair"/>
</dbReference>
<dbReference type="InterPro" id="IPR050145">
    <property type="entry name" value="Centrin_CML-like"/>
</dbReference>
<feature type="region of interest" description="Disordered" evidence="3">
    <location>
        <begin position="1"/>
        <end position="35"/>
    </location>
</feature>
<dbReference type="Gene3D" id="1.10.238.10">
    <property type="entry name" value="EF-hand"/>
    <property type="match status" value="2"/>
</dbReference>
<dbReference type="InterPro" id="IPR018247">
    <property type="entry name" value="EF_Hand_1_Ca_BS"/>
</dbReference>
<proteinExistence type="predicted"/>
<evidence type="ECO:0000256" key="1">
    <source>
        <dbReference type="ARBA" id="ARBA00022737"/>
    </source>
</evidence>
<feature type="domain" description="EF-hand" evidence="4">
    <location>
        <begin position="101"/>
        <end position="136"/>
    </location>
</feature>
<protein>
    <recommendedName>
        <fullName evidence="4">EF-hand domain-containing protein</fullName>
    </recommendedName>
</protein>
<evidence type="ECO:0000259" key="4">
    <source>
        <dbReference type="PROSITE" id="PS50222"/>
    </source>
</evidence>
<reference evidence="5" key="1">
    <citation type="submission" date="2021-01" db="EMBL/GenBank/DDBJ databases">
        <authorList>
            <person name="Corre E."/>
            <person name="Pelletier E."/>
            <person name="Niang G."/>
            <person name="Scheremetjew M."/>
            <person name="Finn R."/>
            <person name="Kale V."/>
            <person name="Holt S."/>
            <person name="Cochrane G."/>
            <person name="Meng A."/>
            <person name="Brown T."/>
            <person name="Cohen L."/>
        </authorList>
    </citation>
    <scope>NUCLEOTIDE SEQUENCE</scope>
    <source>
        <strain evidence="5">UIO037</strain>
    </source>
</reference>
<dbReference type="SUPFAM" id="SSF47473">
    <property type="entry name" value="EF-hand"/>
    <property type="match status" value="1"/>
</dbReference>
<keyword evidence="2" id="KW-0106">Calcium</keyword>
<dbReference type="AlphaFoldDB" id="A0A7S4J1D8"/>
<feature type="domain" description="EF-hand" evidence="4">
    <location>
        <begin position="138"/>
        <end position="173"/>
    </location>
</feature>
<organism evidence="5">
    <name type="scientific">Prymnesium polylepis</name>
    <dbReference type="NCBI Taxonomy" id="72548"/>
    <lineage>
        <taxon>Eukaryota</taxon>
        <taxon>Haptista</taxon>
        <taxon>Haptophyta</taxon>
        <taxon>Prymnesiophyceae</taxon>
        <taxon>Prymnesiales</taxon>
        <taxon>Prymnesiaceae</taxon>
        <taxon>Prymnesium</taxon>
    </lineage>
</organism>
<dbReference type="SMART" id="SM00054">
    <property type="entry name" value="EFh"/>
    <property type="match status" value="3"/>
</dbReference>
<evidence type="ECO:0000313" key="5">
    <source>
        <dbReference type="EMBL" id="CAE2246477.1"/>
    </source>
</evidence>
<name>A0A7S4J1D8_9EUKA</name>
<dbReference type="InterPro" id="IPR002048">
    <property type="entry name" value="EF_hand_dom"/>
</dbReference>
<evidence type="ECO:0000256" key="3">
    <source>
        <dbReference type="SAM" id="MobiDB-lite"/>
    </source>
</evidence>
<dbReference type="PROSITE" id="PS50222">
    <property type="entry name" value="EF_HAND_2"/>
    <property type="match status" value="3"/>
</dbReference>